<dbReference type="PROSITE" id="PS51184">
    <property type="entry name" value="JMJC"/>
    <property type="match status" value="1"/>
</dbReference>
<keyword evidence="3" id="KW-1185">Reference proteome</keyword>
<name>A0A3B7MJA3_9BACT</name>
<dbReference type="SUPFAM" id="SSF51197">
    <property type="entry name" value="Clavaminate synthase-like"/>
    <property type="match status" value="1"/>
</dbReference>
<feature type="domain" description="JmjC" evidence="1">
    <location>
        <begin position="131"/>
        <end position="277"/>
    </location>
</feature>
<evidence type="ECO:0000259" key="1">
    <source>
        <dbReference type="PROSITE" id="PS51184"/>
    </source>
</evidence>
<organism evidence="2 3">
    <name type="scientific">Paraflavitalea soli</name>
    <dbReference type="NCBI Taxonomy" id="2315862"/>
    <lineage>
        <taxon>Bacteria</taxon>
        <taxon>Pseudomonadati</taxon>
        <taxon>Bacteroidota</taxon>
        <taxon>Chitinophagia</taxon>
        <taxon>Chitinophagales</taxon>
        <taxon>Chitinophagaceae</taxon>
        <taxon>Paraflavitalea</taxon>
    </lineage>
</organism>
<evidence type="ECO:0000313" key="3">
    <source>
        <dbReference type="Proteomes" id="UP000263900"/>
    </source>
</evidence>
<dbReference type="OrthoDB" id="2942327at2"/>
<gene>
    <name evidence="2" type="ORF">D3H65_06715</name>
</gene>
<dbReference type="InterPro" id="IPR041667">
    <property type="entry name" value="Cupin_8"/>
</dbReference>
<reference evidence="2 3" key="1">
    <citation type="submission" date="2018-09" db="EMBL/GenBank/DDBJ databases">
        <title>Genome sequencing of strain 6GH32-13.</title>
        <authorList>
            <person name="Weon H.-Y."/>
            <person name="Heo J."/>
            <person name="Kwon S.-W."/>
        </authorList>
    </citation>
    <scope>NUCLEOTIDE SEQUENCE [LARGE SCALE GENOMIC DNA]</scope>
    <source>
        <strain evidence="2 3">5GH32-13</strain>
    </source>
</reference>
<dbReference type="RefSeq" id="WP_119049522.1">
    <property type="nucleotide sequence ID" value="NZ_CP032157.1"/>
</dbReference>
<dbReference type="PANTHER" id="PTHR12461">
    <property type="entry name" value="HYPOXIA-INDUCIBLE FACTOR 1 ALPHA INHIBITOR-RELATED"/>
    <property type="match status" value="1"/>
</dbReference>
<dbReference type="Pfam" id="PF13621">
    <property type="entry name" value="Cupin_8"/>
    <property type="match status" value="1"/>
</dbReference>
<dbReference type="EMBL" id="CP032157">
    <property type="protein sequence ID" value="AXY73687.1"/>
    <property type="molecule type" value="Genomic_DNA"/>
</dbReference>
<dbReference type="Gene3D" id="2.60.120.650">
    <property type="entry name" value="Cupin"/>
    <property type="match status" value="1"/>
</dbReference>
<protein>
    <submittedName>
        <fullName evidence="2">Cupin-like domain-containing protein</fullName>
    </submittedName>
</protein>
<dbReference type="KEGG" id="pseg:D3H65_06715"/>
<sequence length="313" mass="36255">MEYKEMVYSPAPVVTPQGEATQDMVRTISGNISHELFLNEFVKKGKPVLLKGAVADWHASKHWDMEYFKHLPTDPLLSVKKATIVEGETEKIHLSDYVRLLETCSQPGAATTKPPYLHDVAMFGIIPELTNDVSSPIIKNYLPAFYHEHWWKYVQFFMSIKGHITPLHFDTLITHNLFFQVKGKKRFTLIDASQRNDCYMKKWRWAQVDPKAPALDKYPAYAKVTPMVVEVEGGDILYMPAGMLHHVESLGFSISFNIDWHSRRSVLKGMLSRLKGSPTENLRYNFLLFLAIWCKVPEKYIWPYYKSYLNYIS</sequence>
<dbReference type="PANTHER" id="PTHR12461:SF105">
    <property type="entry name" value="HYPOXIA-INDUCIBLE FACTOR 1-ALPHA INHIBITOR"/>
    <property type="match status" value="1"/>
</dbReference>
<dbReference type="AlphaFoldDB" id="A0A3B7MJA3"/>
<dbReference type="SMART" id="SM00558">
    <property type="entry name" value="JmjC"/>
    <property type="match status" value="1"/>
</dbReference>
<dbReference type="Proteomes" id="UP000263900">
    <property type="component" value="Chromosome"/>
</dbReference>
<dbReference type="InterPro" id="IPR003347">
    <property type="entry name" value="JmjC_dom"/>
</dbReference>
<evidence type="ECO:0000313" key="2">
    <source>
        <dbReference type="EMBL" id="AXY73687.1"/>
    </source>
</evidence>
<proteinExistence type="predicted"/>
<accession>A0A3B7MJA3</accession>